<keyword evidence="14" id="KW-1185">Reference proteome</keyword>
<feature type="region of interest" description="Disordered" evidence="12">
    <location>
        <begin position="724"/>
        <end position="748"/>
    </location>
</feature>
<dbReference type="GO" id="GO:0032266">
    <property type="term" value="F:phosphatidylinositol-3-phosphate binding"/>
    <property type="evidence" value="ECO:0007669"/>
    <property type="project" value="TreeGrafter"/>
</dbReference>
<evidence type="ECO:0000256" key="5">
    <source>
        <dbReference type="ARBA" id="ARBA00022448"/>
    </source>
</evidence>
<dbReference type="Pfam" id="PF13329">
    <property type="entry name" value="ATG2_CAD"/>
    <property type="match status" value="2"/>
</dbReference>
<keyword evidence="7" id="KW-0072">Autophagy</keyword>
<proteinExistence type="inferred from homology"/>
<dbReference type="EMBL" id="SDRB02005531">
    <property type="protein sequence ID" value="THG14154.1"/>
    <property type="molecule type" value="Genomic_DNA"/>
</dbReference>
<dbReference type="GO" id="GO:0043495">
    <property type="term" value="F:protein-membrane adaptor activity"/>
    <property type="evidence" value="ECO:0007669"/>
    <property type="project" value="TreeGrafter"/>
</dbReference>
<feature type="compositionally biased region" description="Polar residues" evidence="12">
    <location>
        <begin position="845"/>
        <end position="855"/>
    </location>
</feature>
<evidence type="ECO:0000256" key="11">
    <source>
        <dbReference type="ARBA" id="ARBA00024615"/>
    </source>
</evidence>
<comment type="similarity">
    <text evidence="3">Belongs to the ATG2 family.</text>
</comment>
<evidence type="ECO:0000313" key="13">
    <source>
        <dbReference type="EMBL" id="THG14154.1"/>
    </source>
</evidence>
<dbReference type="GO" id="GO:0061723">
    <property type="term" value="P:glycophagy"/>
    <property type="evidence" value="ECO:0007669"/>
    <property type="project" value="TreeGrafter"/>
</dbReference>
<dbReference type="PANTHER" id="PTHR13190:SF1">
    <property type="entry name" value="AUTOPHAGY-RELATED 2, ISOFORM A"/>
    <property type="match status" value="1"/>
</dbReference>
<dbReference type="GO" id="GO:0061709">
    <property type="term" value="P:reticulophagy"/>
    <property type="evidence" value="ECO:0007669"/>
    <property type="project" value="TreeGrafter"/>
</dbReference>
<comment type="caution">
    <text evidence="13">The sequence shown here is derived from an EMBL/GenBank/DDBJ whole genome shotgun (WGS) entry which is preliminary data.</text>
</comment>
<evidence type="ECO:0000256" key="8">
    <source>
        <dbReference type="ARBA" id="ARBA00023055"/>
    </source>
</evidence>
<sequence>MFQWNIAKSAEAMFSRWAIKRVCKFLLKKKLGQLILGDIDLNQLDVQLSAGTIQLSDLALNVDYLNQKFGAAAAVLVKEGSIGSLLVTMPWKGKGCEIEVDELELVLAPCGELNSSETCIPRQNVSHDSGKLEHEKVENSMMSTSVDVHEGVKTIAKMVKWLLTSFRVKVKKLIVAFDSSLVQNEKNAGFHRTLVLRITEVESGTRISEEVASNADATADNFLGLNQLTSFVKFQGAILEFLQMDGVDNQTLLPCASGTTFGERFSVCCPSNARTPIVTGEGGGFSGTLKLSIPWTNGSLDIRKVDADAYIDPLELRFQPSSIKWFLYLWEILKDSGKNDKGHADCNMTESVYFNAPSPSMLGSFVNSTYKVMPCNESSSTDFGYSIGKETGTDALLPESQLISDWVPFSISKNQKDRTEEEPDFGASIEQFFECFDGMRNSQSALGNSGMWNWTSSVVNAITAASNLASGSLHMPSGMNFSISCTIQKRNVISSIYSFNCIFFTHSYMPSIAYYRHVKTSVIKVSRTKAKMSQKPSSPCLLPHSAAPSTMQHLSHPKGNTPDIPNITRTKFQSFSRCTAAMWHGYSKNGAVLAPDTAKTCRVWQIRLEQHHVETNLKATFAGISVLFSFLDGDLQHSCDLKGDQTNVGSYAHYLAAKFQDMLLVLQVRPQEMNFTATVKHIELTDHFSNGDDAIGFGLHGSNDDIESKMVMIQHVQAAVEGALPPFSSSSKDADSEKPNGSMAADFPSTRSRLGRYISRTNCKGIYRDDVVKVTLLRTSGDTQCQFTVSSSSGDSFMGPTSFSIKLPPFVFWVNFHLINLVLGLLKEVGNSFEMNSTRDDSASEGINSKSSPSSHGEVKRSSCPYLTRSFPQELLTGNIFLPTARVILCFASENDGDSKSYSSWNQFIALDFSSPSTLNEKKVKVTSSIPVPSAYKRNSSTVSQSLHLNMGNLDIYLITSASNSFVRSNSCGLQRQKFLAENILSAVNRRGNLSVISMLWQEGSVTGPGIVKSAKLLAASEDSRSRNRFVGKGYDFASVTTVKDMEALEDLSTGARQDMILSSSFVLHACLSPVTINLCSFQYKGLHHLLQQAIDRLSCIVHDPVSVRNDSSASQTSILVECDSAEISVSLEPVESIKGSIQNELPGSWHHLKLQIKNFQLLTVSDIGGICGSTFHWVTHGEGNLRGSITGVPDEEFLLISCSNSTKGRGDGEGSNILSSKLSGSDIIHLWDPETSHSYTSITIRCGTIVAIGGRLDWLDTIPTFFSLPSSETEQSADNRLNKGNSVESVPSESSFVLNLVDVGLSYEPYLKGLMVSEVPDSESSSVDANEGMQTQYVACLLAASSLKLTIIKVPDCVESDYKIKVQDLGLLLCAVSAPENVGGTCSVEHLHKAGYVKVAREAHVEAVLRVNCKNGLPWELECSESHIFLDTCHDTTSGLIHLATQLQQLFAPDVEESIVHLQTRWNNVQKAQESEGNRVFNSDAAPSTSQVDTSHLDMKSKPGVVNLMDEICEDAFHLDGHWNGLSYSSESQLRISVDDSLFEEACNLSARNPDGFPDNLSLASSVPLDVLKSSQSMLQKSFPEFIEGYFLTGFRPLSELSQEKQSSNEILKCNTRNMVKVDVEKLNNGWYGNDSLKILEDHVSDISGQTGHQQLVAEETTPSNCDKIDDNKKVRGRVLLKNINVFWRIYAGSDWHNFQKNVQHSPVIHGRDRRICLELALSGMEFKYDIYPDGNVCISSLSLSVRDFHLNDYSWDAPWKLVLGYYQSKSHPRKSSSKAFKLDLEAVRPDPLTPLEEYRLRIAFLPMLLHLHQSHLDFLTSFFGGNGLSDQSPDASQDLSESGKFDMWPVLVRVDYIPCGVDLAALRGGKYVELVNLVPWKGVELQLKHVHAVGVYGWSSVCETIIGEWLEDISQNQIHKLLRGLPPIRSLVAVGSGATKLVSLPVDSYRKDHRLLKGMQRGTIAFLKSISIEAVGLGVHLAAGAHEILLQAEYILTSIPPSVQWPVQSRTKTNVRSNQPKNAKQGIQQAYESISDGLGKTASALVRTPLKRYQRGAGAGSAIATAVQAAPAAVIAPASAAARAFHCALLGVRNSLDPEHKKESIEKYLGATQPREN</sequence>
<protein>
    <recommendedName>
        <fullName evidence="4">Autophagy-related protein 2</fullName>
    </recommendedName>
</protein>
<dbReference type="Proteomes" id="UP000306102">
    <property type="component" value="Unassembled WGS sequence"/>
</dbReference>
<comment type="catalytic activity">
    <reaction evidence="11">
        <text>a 1,2-diacyl-sn-glycero-3-phosphoethanolamine(in) = a 1,2-diacyl-sn-glycero-3-phosphoethanolamine(out)</text>
        <dbReference type="Rhea" id="RHEA:38895"/>
        <dbReference type="ChEBI" id="CHEBI:64612"/>
    </reaction>
</comment>
<evidence type="ECO:0000256" key="2">
    <source>
        <dbReference type="ARBA" id="ARBA00004623"/>
    </source>
</evidence>
<evidence type="ECO:0000313" key="14">
    <source>
        <dbReference type="Proteomes" id="UP000306102"/>
    </source>
</evidence>
<feature type="region of interest" description="Disordered" evidence="12">
    <location>
        <begin position="837"/>
        <end position="861"/>
    </location>
</feature>
<dbReference type="GO" id="GO:0006869">
    <property type="term" value="P:lipid transport"/>
    <property type="evidence" value="ECO:0007669"/>
    <property type="project" value="UniProtKB-KW"/>
</dbReference>
<dbReference type="GO" id="GO:0005789">
    <property type="term" value="C:endoplasmic reticulum membrane"/>
    <property type="evidence" value="ECO:0007669"/>
    <property type="project" value="UniProtKB-SubCell"/>
</dbReference>
<keyword evidence="6" id="KW-0256">Endoplasmic reticulum</keyword>
<evidence type="ECO:0000256" key="12">
    <source>
        <dbReference type="SAM" id="MobiDB-lite"/>
    </source>
</evidence>
<keyword evidence="8" id="KW-0445">Lipid transport</keyword>
<dbReference type="GO" id="GO:0061908">
    <property type="term" value="C:phagophore"/>
    <property type="evidence" value="ECO:0007669"/>
    <property type="project" value="TreeGrafter"/>
</dbReference>
<gene>
    <name evidence="13" type="ORF">TEA_020574</name>
</gene>
<evidence type="ECO:0000256" key="10">
    <source>
        <dbReference type="ARBA" id="ARBA00024479"/>
    </source>
</evidence>
<comment type="catalytic activity">
    <reaction evidence="10">
        <text>a 1,2-diacyl-sn-glycero-3-phospho-L-serine(in) = a 1,2-diacyl-sn-glycero-3-phospho-L-serine(out)</text>
        <dbReference type="Rhea" id="RHEA:38663"/>
        <dbReference type="ChEBI" id="CHEBI:57262"/>
    </reaction>
</comment>
<dbReference type="GO" id="GO:0000422">
    <property type="term" value="P:autophagy of mitochondrion"/>
    <property type="evidence" value="ECO:0007669"/>
    <property type="project" value="TreeGrafter"/>
</dbReference>
<evidence type="ECO:0000256" key="4">
    <source>
        <dbReference type="ARBA" id="ARBA00018070"/>
    </source>
</evidence>
<dbReference type="InterPro" id="IPR026849">
    <property type="entry name" value="ATG2"/>
</dbReference>
<evidence type="ECO:0000256" key="7">
    <source>
        <dbReference type="ARBA" id="ARBA00023006"/>
    </source>
</evidence>
<comment type="subcellular location">
    <subcellularLocation>
        <location evidence="1">Endoplasmic reticulum membrane</location>
        <topology evidence="1">Peripheral membrane protein</topology>
    </subcellularLocation>
    <subcellularLocation>
        <location evidence="2">Preautophagosomal structure membrane</location>
        <topology evidence="2">Peripheral membrane protein</topology>
    </subcellularLocation>
</comment>
<dbReference type="GO" id="GO:0000045">
    <property type="term" value="P:autophagosome assembly"/>
    <property type="evidence" value="ECO:0007669"/>
    <property type="project" value="TreeGrafter"/>
</dbReference>
<reference evidence="13 14" key="1">
    <citation type="journal article" date="2018" name="Proc. Natl. Acad. Sci. U.S.A.">
        <title>Draft genome sequence of Camellia sinensis var. sinensis provides insights into the evolution of the tea genome and tea quality.</title>
        <authorList>
            <person name="Wei C."/>
            <person name="Yang H."/>
            <person name="Wang S."/>
            <person name="Zhao J."/>
            <person name="Liu C."/>
            <person name="Gao L."/>
            <person name="Xia E."/>
            <person name="Lu Y."/>
            <person name="Tai Y."/>
            <person name="She G."/>
            <person name="Sun J."/>
            <person name="Cao H."/>
            <person name="Tong W."/>
            <person name="Gao Q."/>
            <person name="Li Y."/>
            <person name="Deng W."/>
            <person name="Jiang X."/>
            <person name="Wang W."/>
            <person name="Chen Q."/>
            <person name="Zhang S."/>
            <person name="Li H."/>
            <person name="Wu J."/>
            <person name="Wang P."/>
            <person name="Li P."/>
            <person name="Shi C."/>
            <person name="Zheng F."/>
            <person name="Jian J."/>
            <person name="Huang B."/>
            <person name="Shan D."/>
            <person name="Shi M."/>
            <person name="Fang C."/>
            <person name="Yue Y."/>
            <person name="Li F."/>
            <person name="Li D."/>
            <person name="Wei S."/>
            <person name="Han B."/>
            <person name="Jiang C."/>
            <person name="Yin Y."/>
            <person name="Xia T."/>
            <person name="Zhang Z."/>
            <person name="Bennetzen J.L."/>
            <person name="Zhao S."/>
            <person name="Wan X."/>
        </authorList>
    </citation>
    <scope>NUCLEOTIDE SEQUENCE [LARGE SCALE GENOMIC DNA]</scope>
    <source>
        <strain evidence="14">cv. Shuchazao</strain>
        <tissue evidence="13">Leaf</tissue>
    </source>
</reference>
<dbReference type="GO" id="GO:0034727">
    <property type="term" value="P:piecemeal microautophagy of the nucleus"/>
    <property type="evidence" value="ECO:0007669"/>
    <property type="project" value="TreeGrafter"/>
</dbReference>
<evidence type="ECO:0000256" key="1">
    <source>
        <dbReference type="ARBA" id="ARBA00004406"/>
    </source>
</evidence>
<evidence type="ECO:0000256" key="6">
    <source>
        <dbReference type="ARBA" id="ARBA00022824"/>
    </source>
</evidence>
<evidence type="ECO:0000256" key="3">
    <source>
        <dbReference type="ARBA" id="ARBA00009714"/>
    </source>
</evidence>
<dbReference type="STRING" id="542762.A0A4S4EE54"/>
<dbReference type="PANTHER" id="PTHR13190">
    <property type="entry name" value="AUTOPHAGY-RELATED 2, ISOFORM A"/>
    <property type="match status" value="1"/>
</dbReference>
<name>A0A4S4EE54_CAMSN</name>
<evidence type="ECO:0000256" key="9">
    <source>
        <dbReference type="ARBA" id="ARBA00023136"/>
    </source>
</evidence>
<accession>A0A4S4EE54</accession>
<keyword evidence="5" id="KW-0813">Transport</keyword>
<organism evidence="13 14">
    <name type="scientific">Camellia sinensis var. sinensis</name>
    <name type="common">China tea</name>
    <dbReference type="NCBI Taxonomy" id="542762"/>
    <lineage>
        <taxon>Eukaryota</taxon>
        <taxon>Viridiplantae</taxon>
        <taxon>Streptophyta</taxon>
        <taxon>Embryophyta</taxon>
        <taxon>Tracheophyta</taxon>
        <taxon>Spermatophyta</taxon>
        <taxon>Magnoliopsida</taxon>
        <taxon>eudicotyledons</taxon>
        <taxon>Gunneridae</taxon>
        <taxon>Pentapetalae</taxon>
        <taxon>asterids</taxon>
        <taxon>Ericales</taxon>
        <taxon>Theaceae</taxon>
        <taxon>Camellia</taxon>
    </lineage>
</organism>
<keyword evidence="9" id="KW-0472">Membrane</keyword>
<dbReference type="GO" id="GO:0034045">
    <property type="term" value="C:phagophore assembly site membrane"/>
    <property type="evidence" value="ECO:0007669"/>
    <property type="project" value="UniProtKB-SubCell"/>
</dbReference>